<dbReference type="AlphaFoldDB" id="T1HPC9"/>
<feature type="region of interest" description="Disordered" evidence="1">
    <location>
        <begin position="45"/>
        <end position="103"/>
    </location>
</feature>
<dbReference type="EMBL" id="ACPB03014838">
    <property type="status" value="NOT_ANNOTATED_CDS"/>
    <property type="molecule type" value="Genomic_DNA"/>
</dbReference>
<keyword evidence="3" id="KW-1185">Reference proteome</keyword>
<dbReference type="HOGENOM" id="CLU_2090849_0_0_1"/>
<evidence type="ECO:0000256" key="1">
    <source>
        <dbReference type="SAM" id="MobiDB-lite"/>
    </source>
</evidence>
<name>T1HPC9_RHOPR</name>
<reference evidence="2" key="1">
    <citation type="submission" date="2015-05" db="UniProtKB">
        <authorList>
            <consortium name="EnsemblMetazoa"/>
        </authorList>
    </citation>
    <scope>IDENTIFICATION</scope>
</reference>
<dbReference type="EnsemblMetazoa" id="RPRC005903-RA">
    <property type="protein sequence ID" value="RPRC005903-PA"/>
    <property type="gene ID" value="RPRC005903"/>
</dbReference>
<protein>
    <submittedName>
        <fullName evidence="2">Uncharacterized protein</fullName>
    </submittedName>
</protein>
<dbReference type="Proteomes" id="UP000015103">
    <property type="component" value="Unassembled WGS sequence"/>
</dbReference>
<proteinExistence type="predicted"/>
<sequence>MKAKNVSEEVYVVIERSFNMETDSPRRASRQLKITERMKSFNGVHKVSKEEIIKQGSNDSGAENSESELSEVLVSSNKRRRSNDVIENDDKEPEESEEFSEYELLQKKNIEERNQFL</sequence>
<feature type="compositionally biased region" description="Acidic residues" evidence="1">
    <location>
        <begin position="86"/>
        <end position="101"/>
    </location>
</feature>
<organism evidence="2 3">
    <name type="scientific">Rhodnius prolixus</name>
    <name type="common">Triatomid bug</name>
    <dbReference type="NCBI Taxonomy" id="13249"/>
    <lineage>
        <taxon>Eukaryota</taxon>
        <taxon>Metazoa</taxon>
        <taxon>Ecdysozoa</taxon>
        <taxon>Arthropoda</taxon>
        <taxon>Hexapoda</taxon>
        <taxon>Insecta</taxon>
        <taxon>Pterygota</taxon>
        <taxon>Neoptera</taxon>
        <taxon>Paraneoptera</taxon>
        <taxon>Hemiptera</taxon>
        <taxon>Heteroptera</taxon>
        <taxon>Panheteroptera</taxon>
        <taxon>Cimicomorpha</taxon>
        <taxon>Reduviidae</taxon>
        <taxon>Triatominae</taxon>
        <taxon>Rhodnius</taxon>
    </lineage>
</organism>
<accession>T1HPC9</accession>
<evidence type="ECO:0000313" key="2">
    <source>
        <dbReference type="EnsemblMetazoa" id="RPRC005903-PA"/>
    </source>
</evidence>
<evidence type="ECO:0000313" key="3">
    <source>
        <dbReference type="Proteomes" id="UP000015103"/>
    </source>
</evidence>
<dbReference type="InParanoid" id="T1HPC9"/>
<dbReference type="VEuPathDB" id="VectorBase:RPRC005903"/>